<dbReference type="SUPFAM" id="SSF74650">
    <property type="entry name" value="Galactose mutarotase-like"/>
    <property type="match status" value="1"/>
</dbReference>
<feature type="compositionally biased region" description="Polar residues" evidence="18">
    <location>
        <begin position="37"/>
        <end position="50"/>
    </location>
</feature>
<dbReference type="InterPro" id="IPR018052">
    <property type="entry name" value="Ald1_epimerase_CS"/>
</dbReference>
<keyword evidence="11" id="KW-0106">Calcium</keyword>
<dbReference type="PROSITE" id="PS00545">
    <property type="entry name" value="ALDOSE_1_EPIMERASE"/>
    <property type="match status" value="1"/>
</dbReference>
<keyword evidence="12 14" id="KW-0413">Isomerase</keyword>
<evidence type="ECO:0000256" key="14">
    <source>
        <dbReference type="PIRNR" id="PIRNR005096"/>
    </source>
</evidence>
<keyword evidence="10" id="KW-0597">Phosphoprotein</keyword>
<evidence type="ECO:0000256" key="15">
    <source>
        <dbReference type="PIRSR" id="PIRSR005096-1"/>
    </source>
</evidence>
<dbReference type="InterPro" id="IPR015443">
    <property type="entry name" value="Aldose_1-epimerase"/>
</dbReference>
<evidence type="ECO:0000256" key="1">
    <source>
        <dbReference type="ARBA" id="ARBA00001614"/>
    </source>
</evidence>
<evidence type="ECO:0000313" key="20">
    <source>
        <dbReference type="EMBL" id="PJJ84307.1"/>
    </source>
</evidence>
<comment type="cofactor">
    <cofactor evidence="2">
        <name>Ca(2+)</name>
        <dbReference type="ChEBI" id="CHEBI:29108"/>
    </cofactor>
</comment>
<feature type="active site" description="Proton donor" evidence="15">
    <location>
        <position position="220"/>
    </location>
</feature>
<dbReference type="FunFam" id="2.70.98.10:FF:000003">
    <property type="entry name" value="Aldose 1-epimerase"/>
    <property type="match status" value="1"/>
</dbReference>
<feature type="binding site" evidence="17">
    <location>
        <begin position="220"/>
        <end position="222"/>
    </location>
    <ligand>
        <name>beta-D-galactose</name>
        <dbReference type="ChEBI" id="CHEBI:27667"/>
    </ligand>
</feature>
<dbReference type="EC" id="5.1.3.3" evidence="7 14"/>
<dbReference type="AlphaFoldDB" id="A0A2H9VU03"/>
<dbReference type="GO" id="GO:0006006">
    <property type="term" value="P:glucose metabolic process"/>
    <property type="evidence" value="ECO:0007669"/>
    <property type="project" value="TreeGrafter"/>
</dbReference>
<evidence type="ECO:0000256" key="3">
    <source>
        <dbReference type="ARBA" id="ARBA00004496"/>
    </source>
</evidence>
<comment type="subunit">
    <text evidence="6">Monomer.</text>
</comment>
<dbReference type="PANTHER" id="PTHR10091:SF0">
    <property type="entry name" value="GALACTOSE MUTAROTASE"/>
    <property type="match status" value="1"/>
</dbReference>
<evidence type="ECO:0000256" key="13">
    <source>
        <dbReference type="ARBA" id="ARBA00023277"/>
    </source>
</evidence>
<gene>
    <name evidence="20" type="ORF">CLV57_1318</name>
</gene>
<comment type="pathway">
    <text evidence="4 14">Carbohydrate metabolism; hexose metabolism.</text>
</comment>
<protein>
    <recommendedName>
        <fullName evidence="8 14">Aldose 1-epimerase</fullName>
        <ecNumber evidence="7 14">5.1.3.3</ecNumber>
    </recommendedName>
</protein>
<comment type="similarity">
    <text evidence="5 14">Belongs to the aldose epimerase family.</text>
</comment>
<keyword evidence="9" id="KW-0963">Cytoplasm</keyword>
<dbReference type="InterPro" id="IPR008183">
    <property type="entry name" value="Aldose_1/G6P_1-epimerase"/>
</dbReference>
<dbReference type="CDD" id="cd09019">
    <property type="entry name" value="galactose_mutarotase_like"/>
    <property type="match status" value="1"/>
</dbReference>
<feature type="region of interest" description="Disordered" evidence="18">
    <location>
        <begin position="25"/>
        <end position="50"/>
    </location>
</feature>
<keyword evidence="19" id="KW-0732">Signal</keyword>
<dbReference type="GO" id="GO:0004034">
    <property type="term" value="F:aldose 1-epimerase activity"/>
    <property type="evidence" value="ECO:0007669"/>
    <property type="project" value="UniProtKB-EC"/>
</dbReference>
<keyword evidence="21" id="KW-1185">Reference proteome</keyword>
<feature type="binding site" evidence="17">
    <location>
        <begin position="123"/>
        <end position="124"/>
    </location>
    <ligand>
        <name>beta-D-galactose</name>
        <dbReference type="ChEBI" id="CHEBI:27667"/>
    </ligand>
</feature>
<feature type="chain" id="PRO_5014167894" description="Aldose 1-epimerase" evidence="19">
    <location>
        <begin position="23"/>
        <end position="394"/>
    </location>
</feature>
<dbReference type="EMBL" id="PGFJ01000001">
    <property type="protein sequence ID" value="PJJ84307.1"/>
    <property type="molecule type" value="Genomic_DNA"/>
</dbReference>
<reference evidence="20 21" key="1">
    <citation type="submission" date="2017-11" db="EMBL/GenBank/DDBJ databases">
        <title>Genomic Encyclopedia of Archaeal and Bacterial Type Strains, Phase II (KMG-II): From Individual Species to Whole Genera.</title>
        <authorList>
            <person name="Goeker M."/>
        </authorList>
    </citation>
    <scope>NUCLEOTIDE SEQUENCE [LARGE SCALE GENOMIC DNA]</scope>
    <source>
        <strain evidence="20 21">DSM 28175</strain>
    </source>
</reference>
<dbReference type="PIRSF" id="PIRSF005096">
    <property type="entry name" value="GALM"/>
    <property type="match status" value="1"/>
</dbReference>
<evidence type="ECO:0000256" key="16">
    <source>
        <dbReference type="PIRSR" id="PIRSR005096-2"/>
    </source>
</evidence>
<dbReference type="InterPro" id="IPR047215">
    <property type="entry name" value="Galactose_mutarotase-like"/>
</dbReference>
<proteinExistence type="inferred from homology"/>
<dbReference type="UniPathway" id="UPA00242"/>
<dbReference type="GO" id="GO:0033499">
    <property type="term" value="P:galactose catabolic process via UDP-galactose, Leloir pathway"/>
    <property type="evidence" value="ECO:0007669"/>
    <property type="project" value="TreeGrafter"/>
</dbReference>
<evidence type="ECO:0000256" key="18">
    <source>
        <dbReference type="SAM" id="MobiDB-lite"/>
    </source>
</evidence>
<feature type="binding site" evidence="16">
    <location>
        <position position="293"/>
    </location>
    <ligand>
        <name>beta-D-galactose</name>
        <dbReference type="ChEBI" id="CHEBI:27667"/>
    </ligand>
</feature>
<comment type="subcellular location">
    <subcellularLocation>
        <location evidence="3">Cytoplasm</location>
    </subcellularLocation>
</comment>
<evidence type="ECO:0000256" key="5">
    <source>
        <dbReference type="ARBA" id="ARBA00006206"/>
    </source>
</evidence>
<evidence type="ECO:0000256" key="7">
    <source>
        <dbReference type="ARBA" id="ARBA00013185"/>
    </source>
</evidence>
<keyword evidence="13 14" id="KW-0119">Carbohydrate metabolism</keyword>
<feature type="signal peptide" evidence="19">
    <location>
        <begin position="1"/>
        <end position="22"/>
    </location>
</feature>
<evidence type="ECO:0000256" key="6">
    <source>
        <dbReference type="ARBA" id="ARBA00011245"/>
    </source>
</evidence>
<comment type="caution">
    <text evidence="20">The sequence shown here is derived from an EMBL/GenBank/DDBJ whole genome shotgun (WGS) entry which is preliminary data.</text>
</comment>
<organism evidence="20 21">
    <name type="scientific">Mucilaginibacter auburnensis</name>
    <dbReference type="NCBI Taxonomy" id="1457233"/>
    <lineage>
        <taxon>Bacteria</taxon>
        <taxon>Pseudomonadati</taxon>
        <taxon>Bacteroidota</taxon>
        <taxon>Sphingobacteriia</taxon>
        <taxon>Sphingobacteriales</taxon>
        <taxon>Sphingobacteriaceae</taxon>
        <taxon>Mucilaginibacter</taxon>
    </lineage>
</organism>
<evidence type="ECO:0000256" key="11">
    <source>
        <dbReference type="ARBA" id="ARBA00022837"/>
    </source>
</evidence>
<evidence type="ECO:0000256" key="2">
    <source>
        <dbReference type="ARBA" id="ARBA00001913"/>
    </source>
</evidence>
<evidence type="ECO:0000256" key="8">
    <source>
        <dbReference type="ARBA" id="ARBA00014165"/>
    </source>
</evidence>
<dbReference type="InterPro" id="IPR011013">
    <property type="entry name" value="Gal_mutarotase_sf_dom"/>
</dbReference>
<evidence type="ECO:0000256" key="9">
    <source>
        <dbReference type="ARBA" id="ARBA00022490"/>
    </source>
</evidence>
<dbReference type="GO" id="GO:0005737">
    <property type="term" value="C:cytoplasm"/>
    <property type="evidence" value="ECO:0007669"/>
    <property type="project" value="UniProtKB-SubCell"/>
</dbReference>
<feature type="active site" description="Proton acceptor" evidence="15">
    <location>
        <position position="358"/>
    </location>
</feature>
<evidence type="ECO:0000256" key="12">
    <source>
        <dbReference type="ARBA" id="ARBA00023235"/>
    </source>
</evidence>
<evidence type="ECO:0000256" key="4">
    <source>
        <dbReference type="ARBA" id="ARBA00005028"/>
    </source>
</evidence>
<dbReference type="RefSeq" id="WP_245856887.1">
    <property type="nucleotide sequence ID" value="NZ_PGFJ01000001.1"/>
</dbReference>
<sequence>MRTKSKLFMSALIAAAAIGNFACTPPAENKSTEENTMEQTSTAIPDSSNFSGEVNGKATHLFTLVNKNGMQVAITNYGGRIVSLLVKDKTGAFKDVVLGYDNVKTYQKRGEPYFGALIGRYGNRIGKAKFSLNGKEYNLEKNDGANSLHGGAHGYWMQVWDAKLINKTTLELTYLSKDGEAGYPGNLNVKVVYTLTDNDEVKIDYSATTDQATPVNLTNHAYFNLNGAGDSTILNNELRIAADNITPVDNTLIPTGKITPVKGTAFDFTSFKAIGKEIGNADDEQLKFGKGYDHNFVLNKHTLKDAIATVKSPVTGIVMDVYTEEPAIQFYSGNFLDGRSKDGKGGVAYPLRSALCLETQHYPDSPNKPEFPSTTLNPGKTYKTTTIYKFSVAK</sequence>
<dbReference type="Proteomes" id="UP000242687">
    <property type="component" value="Unassembled WGS sequence"/>
</dbReference>
<dbReference type="Gene3D" id="2.70.98.10">
    <property type="match status" value="1"/>
</dbReference>
<accession>A0A2H9VU03</accession>
<comment type="catalytic activity">
    <reaction evidence="1 14">
        <text>alpha-D-glucose = beta-D-glucose</text>
        <dbReference type="Rhea" id="RHEA:10264"/>
        <dbReference type="ChEBI" id="CHEBI:15903"/>
        <dbReference type="ChEBI" id="CHEBI:17925"/>
        <dbReference type="EC" id="5.1.3.3"/>
    </reaction>
</comment>
<evidence type="ECO:0000256" key="19">
    <source>
        <dbReference type="SAM" id="SignalP"/>
    </source>
</evidence>
<evidence type="ECO:0000256" key="17">
    <source>
        <dbReference type="PIRSR" id="PIRSR005096-3"/>
    </source>
</evidence>
<evidence type="ECO:0000313" key="21">
    <source>
        <dbReference type="Proteomes" id="UP000242687"/>
    </source>
</evidence>
<dbReference type="GO" id="GO:0030246">
    <property type="term" value="F:carbohydrate binding"/>
    <property type="evidence" value="ECO:0007669"/>
    <property type="project" value="InterPro"/>
</dbReference>
<dbReference type="PANTHER" id="PTHR10091">
    <property type="entry name" value="ALDOSE-1-EPIMERASE"/>
    <property type="match status" value="1"/>
</dbReference>
<evidence type="ECO:0000256" key="10">
    <source>
        <dbReference type="ARBA" id="ARBA00022553"/>
    </source>
</evidence>
<dbReference type="NCBIfam" id="NF008277">
    <property type="entry name" value="PRK11055.1"/>
    <property type="match status" value="1"/>
</dbReference>
<dbReference type="InterPro" id="IPR014718">
    <property type="entry name" value="GH-type_carb-bd"/>
</dbReference>
<dbReference type="Pfam" id="PF01263">
    <property type="entry name" value="Aldose_epim"/>
    <property type="match status" value="1"/>
</dbReference>
<name>A0A2H9VU03_9SPHI</name>